<dbReference type="PANTHER" id="PTHR43757:SF2">
    <property type="entry name" value="AMINOMETHYLTRANSFERASE, MITOCHONDRIAL"/>
    <property type="match status" value="1"/>
</dbReference>
<comment type="caution">
    <text evidence="6">The sequence shown here is derived from an EMBL/GenBank/DDBJ whole genome shotgun (WGS) entry which is preliminary data.</text>
</comment>
<feature type="domain" description="FAD dependent oxidoreductase central" evidence="5">
    <location>
        <begin position="367"/>
        <end position="420"/>
    </location>
</feature>
<evidence type="ECO:0000259" key="2">
    <source>
        <dbReference type="Pfam" id="PF01266"/>
    </source>
</evidence>
<dbReference type="Pfam" id="PF01571">
    <property type="entry name" value="GCV_T"/>
    <property type="match status" value="1"/>
</dbReference>
<evidence type="ECO:0000259" key="3">
    <source>
        <dbReference type="Pfam" id="PF01571"/>
    </source>
</evidence>
<dbReference type="Pfam" id="PF01266">
    <property type="entry name" value="DAO"/>
    <property type="match status" value="1"/>
</dbReference>
<dbReference type="GO" id="GO:0008168">
    <property type="term" value="F:methyltransferase activity"/>
    <property type="evidence" value="ECO:0007669"/>
    <property type="project" value="UniProtKB-KW"/>
</dbReference>
<protein>
    <submittedName>
        <fullName evidence="6">Aminomethyltransferase</fullName>
    </submittedName>
</protein>
<dbReference type="AlphaFoldDB" id="A0A432G0T7"/>
<keyword evidence="6" id="KW-0489">Methyltransferase</keyword>
<dbReference type="InterPro" id="IPR028896">
    <property type="entry name" value="GcvT/YgfZ/DmdA"/>
</dbReference>
<dbReference type="GO" id="GO:0032259">
    <property type="term" value="P:methylation"/>
    <property type="evidence" value="ECO:0007669"/>
    <property type="project" value="UniProtKB-KW"/>
</dbReference>
<name>A0A432G0T7_9DELT</name>
<evidence type="ECO:0000259" key="5">
    <source>
        <dbReference type="Pfam" id="PF16350"/>
    </source>
</evidence>
<dbReference type="InterPro" id="IPR027266">
    <property type="entry name" value="TrmE/GcvT-like"/>
</dbReference>
<organism evidence="6 7">
    <name type="scientific">SAR324 cluster bacterium</name>
    <dbReference type="NCBI Taxonomy" id="2024889"/>
    <lineage>
        <taxon>Bacteria</taxon>
        <taxon>Deltaproteobacteria</taxon>
        <taxon>SAR324 cluster</taxon>
    </lineage>
</organism>
<dbReference type="SUPFAM" id="SSF54373">
    <property type="entry name" value="FAD-linked reductases, C-terminal domain"/>
    <property type="match status" value="1"/>
</dbReference>
<dbReference type="Pfam" id="PF08669">
    <property type="entry name" value="GCV_T_C"/>
    <property type="match status" value="1"/>
</dbReference>
<dbReference type="Gene3D" id="3.30.9.10">
    <property type="entry name" value="D-Amino Acid Oxidase, subunit A, domain 2"/>
    <property type="match status" value="1"/>
</dbReference>
<feature type="domain" description="Aminomethyltransferase C-terminal" evidence="4">
    <location>
        <begin position="717"/>
        <end position="799"/>
    </location>
</feature>
<dbReference type="Gene3D" id="2.40.30.110">
    <property type="entry name" value="Aminomethyltransferase beta-barrel domains"/>
    <property type="match status" value="1"/>
</dbReference>
<dbReference type="InterPro" id="IPR006222">
    <property type="entry name" value="GCVT_N"/>
</dbReference>
<accession>A0A432G0T7</accession>
<dbReference type="InterPro" id="IPR036188">
    <property type="entry name" value="FAD/NAD-bd_sf"/>
</dbReference>
<dbReference type="Gene3D" id="3.50.50.60">
    <property type="entry name" value="FAD/NAD(P)-binding domain"/>
    <property type="match status" value="1"/>
</dbReference>
<dbReference type="SUPFAM" id="SSF103025">
    <property type="entry name" value="Folate-binding domain"/>
    <property type="match status" value="1"/>
</dbReference>
<keyword evidence="6" id="KW-0808">Transferase</keyword>
<dbReference type="EMBL" id="QNZL01000278">
    <property type="protein sequence ID" value="RTZ77188.1"/>
    <property type="molecule type" value="Genomic_DNA"/>
</dbReference>
<dbReference type="InterPro" id="IPR006076">
    <property type="entry name" value="FAD-dep_OxRdtase"/>
</dbReference>
<evidence type="ECO:0000259" key="4">
    <source>
        <dbReference type="Pfam" id="PF08669"/>
    </source>
</evidence>
<feature type="domain" description="GCVT N-terminal" evidence="3">
    <location>
        <begin position="423"/>
        <end position="697"/>
    </location>
</feature>
<feature type="domain" description="FAD dependent oxidoreductase" evidence="2">
    <location>
        <begin position="6"/>
        <end position="364"/>
    </location>
</feature>
<sequence>MKTHARVVIIGGGAMGVGLLYHLTKEGWNDVVLVEKGELTSGSTWHAAGLIPHFIGSLSMAKIHYYGSELYKKLEAETGQATGWHGCGAVRLAINQDQVDWFHYVKGILDQIGVECHLLGPDEIKKVHPLLNTDGVLLGAHTTGDGHTDPSGVTNAMAIGAKNRGAEIYRNNRVTDINALPSGEWEVVTENGTIVCEHLVNAAGSFCSQVAEMVGLKLPMVNMVHQYLMTESIPEVAKLATELPVVRDPRSSCYYRQEQSGLIIGPYEMQAEAWGLNGIDWGFDNALLPPDLERLEPHLAEAAKSLPVFETAGIKKVVSGPITHTPDGNFLLGPAPGLRNHWMCCAASIGITQGPGCGKYLAQWMVHGQTEINVREMDPRRYGDWACGKYTLDKSIDEYEHMYATHYPGEFRSAGRPVRTTPIYEKLKSIGAVFAETFGWERAKWFDQKGEGEQYSFRRNNSFSAVAEECRAVRERVGLIDMTSFAKYEISGNDAEKFLNRICANRIPKIGGVSLVHMLTELGGIEGEATITRLEDNLFYVLSAAVAEIHDYDWFSQHILPEENVNISNVTDDYGVLVLTGPRSRDVLSKLTDADLSNKEFRWMRGKSIEVSGIPLHALRVSYVGELGWELHHPMDKMETLYDAIMEAGEEFGIANFGTYAMNSLRMEKAYKGWGSELTTEITPMEAGLDRFVDFSKCFLGREATLSRKLLGVNTKLVYVSVETTDSDCLGNETVLNPEAPSGENIIGVTTSGAYGHTVSQSMAFAYVQPKFAEPGTKFEIRVLGHNCSATVLKEAAYDPQNLRLRDV</sequence>
<dbReference type="Gene3D" id="3.30.70.1400">
    <property type="entry name" value="Aminomethyltransferase beta-barrel domains"/>
    <property type="match status" value="1"/>
</dbReference>
<dbReference type="InterPro" id="IPR032503">
    <property type="entry name" value="FAO_M"/>
</dbReference>
<dbReference type="SUPFAM" id="SSF101790">
    <property type="entry name" value="Aminomethyltransferase beta-barrel domain"/>
    <property type="match status" value="1"/>
</dbReference>
<evidence type="ECO:0000313" key="7">
    <source>
        <dbReference type="Proteomes" id="UP000286801"/>
    </source>
</evidence>
<dbReference type="InterPro" id="IPR029043">
    <property type="entry name" value="GcvT/YgfZ_C"/>
</dbReference>
<proteinExistence type="inferred from homology"/>
<dbReference type="Proteomes" id="UP000286801">
    <property type="component" value="Unassembled WGS sequence"/>
</dbReference>
<dbReference type="Pfam" id="PF16350">
    <property type="entry name" value="FAO_M"/>
    <property type="match status" value="1"/>
</dbReference>
<evidence type="ECO:0000313" key="6">
    <source>
        <dbReference type="EMBL" id="RTZ77188.1"/>
    </source>
</evidence>
<gene>
    <name evidence="6" type="ORF">DSY97_10340</name>
</gene>
<dbReference type="Gene3D" id="3.30.1360.120">
    <property type="entry name" value="Probable tRNA modification gtpase trme, domain 1"/>
    <property type="match status" value="1"/>
</dbReference>
<comment type="similarity">
    <text evidence="1">Belongs to the GcvT family.</text>
</comment>
<dbReference type="PANTHER" id="PTHR43757">
    <property type="entry name" value="AMINOMETHYLTRANSFERASE"/>
    <property type="match status" value="1"/>
</dbReference>
<reference evidence="6 7" key="1">
    <citation type="submission" date="2018-06" db="EMBL/GenBank/DDBJ databases">
        <title>Combined omics and stable isotope probing to characterize newly discovered Mariana Back-Arc vent microbial communities.</title>
        <authorList>
            <person name="Trembath-Reichert E."/>
            <person name="Huber J.A."/>
        </authorList>
    </citation>
    <scope>NUCLEOTIDE SEQUENCE [LARGE SCALE GENOMIC DNA]</scope>
    <source>
        <strain evidence="6">MAG 63_1</strain>
    </source>
</reference>
<dbReference type="SUPFAM" id="SSF51905">
    <property type="entry name" value="FAD/NAD(P)-binding domain"/>
    <property type="match status" value="1"/>
</dbReference>
<evidence type="ECO:0000256" key="1">
    <source>
        <dbReference type="ARBA" id="ARBA00008609"/>
    </source>
</evidence>
<dbReference type="InterPro" id="IPR013977">
    <property type="entry name" value="GcvT_C"/>
</dbReference>